<dbReference type="InterPro" id="IPR043502">
    <property type="entry name" value="DNA/RNA_pol_sf"/>
</dbReference>
<organism evidence="2 3">
    <name type="scientific">Cajanus cajan</name>
    <name type="common">Pigeon pea</name>
    <name type="synonym">Cajanus indicus</name>
    <dbReference type="NCBI Taxonomy" id="3821"/>
    <lineage>
        <taxon>Eukaryota</taxon>
        <taxon>Viridiplantae</taxon>
        <taxon>Streptophyta</taxon>
        <taxon>Embryophyta</taxon>
        <taxon>Tracheophyta</taxon>
        <taxon>Spermatophyta</taxon>
        <taxon>Magnoliopsida</taxon>
        <taxon>eudicotyledons</taxon>
        <taxon>Gunneridae</taxon>
        <taxon>Pentapetalae</taxon>
        <taxon>rosids</taxon>
        <taxon>fabids</taxon>
        <taxon>Fabales</taxon>
        <taxon>Fabaceae</taxon>
        <taxon>Papilionoideae</taxon>
        <taxon>50 kb inversion clade</taxon>
        <taxon>NPAAA clade</taxon>
        <taxon>indigoferoid/millettioid clade</taxon>
        <taxon>Phaseoleae</taxon>
        <taxon>Cajanus</taxon>
    </lineage>
</organism>
<accession>A0A151QNA4</accession>
<name>A0A151QNA4_CAJCA</name>
<evidence type="ECO:0000313" key="3">
    <source>
        <dbReference type="Proteomes" id="UP000075243"/>
    </source>
</evidence>
<dbReference type="SUPFAM" id="SSF56672">
    <property type="entry name" value="DNA/RNA polymerases"/>
    <property type="match status" value="1"/>
</dbReference>
<keyword evidence="3" id="KW-1185">Reference proteome</keyword>
<evidence type="ECO:0000313" key="2">
    <source>
        <dbReference type="EMBL" id="KYP31765.1"/>
    </source>
</evidence>
<feature type="domain" description="Reverse transcriptase Ty1/copia-type" evidence="1">
    <location>
        <begin position="23"/>
        <end position="242"/>
    </location>
</feature>
<dbReference type="AlphaFoldDB" id="A0A151QNA4"/>
<dbReference type="InterPro" id="IPR013103">
    <property type="entry name" value="RVT_2"/>
</dbReference>
<protein>
    <submittedName>
        <fullName evidence="2">Retrovirus-related Pol polyprotein from transposon TNT 1-94</fullName>
    </submittedName>
</protein>
<reference evidence="2" key="1">
    <citation type="journal article" date="2012" name="Nat. Biotechnol.">
        <title>Draft genome sequence of pigeonpea (Cajanus cajan), an orphan legume crop of resource-poor farmers.</title>
        <authorList>
            <person name="Varshney R.K."/>
            <person name="Chen W."/>
            <person name="Li Y."/>
            <person name="Bharti A.K."/>
            <person name="Saxena R.K."/>
            <person name="Schlueter J.A."/>
            <person name="Donoghue M.T."/>
            <person name="Azam S."/>
            <person name="Fan G."/>
            <person name="Whaley A.M."/>
            <person name="Farmer A.D."/>
            <person name="Sheridan J."/>
            <person name="Iwata A."/>
            <person name="Tuteja R."/>
            <person name="Penmetsa R.V."/>
            <person name="Wu W."/>
            <person name="Upadhyaya H.D."/>
            <person name="Yang S.P."/>
            <person name="Shah T."/>
            <person name="Saxena K.B."/>
            <person name="Michael T."/>
            <person name="McCombie W.R."/>
            <person name="Yang B."/>
            <person name="Zhang G."/>
            <person name="Yang H."/>
            <person name="Wang J."/>
            <person name="Spillane C."/>
            <person name="Cook D.R."/>
            <person name="May G.D."/>
            <person name="Xu X."/>
            <person name="Jackson S.A."/>
        </authorList>
    </citation>
    <scope>NUCLEOTIDE SEQUENCE [LARGE SCALE GENOMIC DNA]</scope>
</reference>
<dbReference type="Gramene" id="C.cajan_42509.t">
    <property type="protein sequence ID" value="C.cajan_42509.t.cds1"/>
    <property type="gene ID" value="C.cajan_42509"/>
</dbReference>
<proteinExistence type="predicted"/>
<dbReference type="Pfam" id="PF07727">
    <property type="entry name" value="RVT_2"/>
    <property type="match status" value="1"/>
</dbReference>
<sequence>LEALSKPEWCKAMKDEYAALIKNNTWSLVDLPHGCNAIGCKWVFKSKYNADGSFQKHKACLVAKGFHQREGFDFTDTFSPVIKPTTVRVVLTFALSHNWHIHQIDINNAFLNGDLKETVYMLQPPGFSSTHKGKVCKLNKAIYGLKQAPRSWFQKLNTTLFHFGFSAAKSDSSLFFKITPTSTMLVLIYVDDILITGSSQFEIQSLISKLNSTFKLKDLGPLHYLLGIEVCRKADGSLLLSQRNIFKIFYIELKCMIPSLNQLPWFLV</sequence>
<feature type="non-terminal residue" evidence="2">
    <location>
        <position position="1"/>
    </location>
</feature>
<evidence type="ECO:0000259" key="1">
    <source>
        <dbReference type="Pfam" id="PF07727"/>
    </source>
</evidence>
<gene>
    <name evidence="2" type="ORF">KK1_047759</name>
</gene>
<dbReference type="EMBL" id="KQ485693">
    <property type="protein sequence ID" value="KYP31765.1"/>
    <property type="molecule type" value="Genomic_DNA"/>
</dbReference>
<dbReference type="Proteomes" id="UP000075243">
    <property type="component" value="Unassembled WGS sequence"/>
</dbReference>